<dbReference type="GO" id="GO:0046654">
    <property type="term" value="P:tetrahydrofolate biosynthetic process"/>
    <property type="evidence" value="ECO:0007669"/>
    <property type="project" value="UniProtKB-UniRule"/>
</dbReference>
<organism evidence="8 9">
    <name type="scientific">Candidatus Avibacteroides avistercoris</name>
    <dbReference type="NCBI Taxonomy" id="2840690"/>
    <lineage>
        <taxon>Bacteria</taxon>
        <taxon>Pseudomonadati</taxon>
        <taxon>Bacteroidota</taxon>
        <taxon>Bacteroidia</taxon>
        <taxon>Bacteroidales</taxon>
        <taxon>Bacteroidaceae</taxon>
        <taxon>Bacteroidaceae incertae sedis</taxon>
        <taxon>Candidatus Avibacteroides</taxon>
    </lineage>
</organism>
<comment type="similarity">
    <text evidence="3 6">Belongs to the DHNA family.</text>
</comment>
<dbReference type="InterPro" id="IPR043133">
    <property type="entry name" value="GTP-CH-I_C/QueF"/>
</dbReference>
<dbReference type="Gene3D" id="3.30.1130.10">
    <property type="match status" value="1"/>
</dbReference>
<dbReference type="Proteomes" id="UP000787625">
    <property type="component" value="Unassembled WGS sequence"/>
</dbReference>
<evidence type="ECO:0000259" key="7">
    <source>
        <dbReference type="SMART" id="SM00905"/>
    </source>
</evidence>
<dbReference type="SMART" id="SM00905">
    <property type="entry name" value="FolB"/>
    <property type="match status" value="1"/>
</dbReference>
<reference evidence="8" key="1">
    <citation type="journal article" date="2021" name="PeerJ">
        <title>Extensive microbial diversity within the chicken gut microbiome revealed by metagenomics and culture.</title>
        <authorList>
            <person name="Gilroy R."/>
            <person name="Ravi A."/>
            <person name="Getino M."/>
            <person name="Pursley I."/>
            <person name="Horton D.L."/>
            <person name="Alikhan N.F."/>
            <person name="Baker D."/>
            <person name="Gharbi K."/>
            <person name="Hall N."/>
            <person name="Watson M."/>
            <person name="Adriaenssens E.M."/>
            <person name="Foster-Nyarko E."/>
            <person name="Jarju S."/>
            <person name="Secka A."/>
            <person name="Antonio M."/>
            <person name="Oren A."/>
            <person name="Chaudhuri R.R."/>
            <person name="La Ragione R."/>
            <person name="Hildebrand F."/>
            <person name="Pallen M.J."/>
        </authorList>
    </citation>
    <scope>NUCLEOTIDE SEQUENCE</scope>
    <source>
        <strain evidence="8">MalCec1-1739</strain>
    </source>
</reference>
<dbReference type="GO" id="GO:0004150">
    <property type="term" value="F:dihydroneopterin aldolase activity"/>
    <property type="evidence" value="ECO:0007669"/>
    <property type="project" value="UniProtKB-UniRule"/>
</dbReference>
<evidence type="ECO:0000256" key="3">
    <source>
        <dbReference type="ARBA" id="ARBA00005708"/>
    </source>
</evidence>
<dbReference type="GO" id="GO:0005737">
    <property type="term" value="C:cytoplasm"/>
    <property type="evidence" value="ECO:0007669"/>
    <property type="project" value="TreeGrafter"/>
</dbReference>
<comment type="pathway">
    <text evidence="2 6">Cofactor biosynthesis; tetrahydrofolate biosynthesis; 2-amino-4-hydroxy-6-hydroxymethyl-7,8-dihydropteridine diphosphate from 7,8-dihydroneopterin triphosphate: step 3/4.</text>
</comment>
<comment type="caution">
    <text evidence="8">The sequence shown here is derived from an EMBL/GenBank/DDBJ whole genome shotgun (WGS) entry which is preliminary data.</text>
</comment>
<comment type="function">
    <text evidence="6">Catalyzes the conversion of 7,8-dihydroneopterin to 6-hydroxymethyl-7,8-dihydropterin.</text>
</comment>
<name>A0A9D2UIS5_9BACT</name>
<dbReference type="NCBIfam" id="TIGR00525">
    <property type="entry name" value="folB"/>
    <property type="match status" value="1"/>
</dbReference>
<proteinExistence type="inferred from homology"/>
<dbReference type="AlphaFoldDB" id="A0A9D2UIS5"/>
<dbReference type="PANTHER" id="PTHR42844:SF1">
    <property type="entry name" value="DIHYDRONEOPTERIN ALDOLASE 1-RELATED"/>
    <property type="match status" value="1"/>
</dbReference>
<keyword evidence="5 6" id="KW-0456">Lyase</keyword>
<evidence type="ECO:0000313" key="9">
    <source>
        <dbReference type="Proteomes" id="UP000787625"/>
    </source>
</evidence>
<reference evidence="8" key="2">
    <citation type="submission" date="2021-04" db="EMBL/GenBank/DDBJ databases">
        <authorList>
            <person name="Gilroy R."/>
        </authorList>
    </citation>
    <scope>NUCLEOTIDE SEQUENCE</scope>
    <source>
        <strain evidence="8">MalCec1-1739</strain>
    </source>
</reference>
<dbReference type="GO" id="GO:0046656">
    <property type="term" value="P:folic acid biosynthetic process"/>
    <property type="evidence" value="ECO:0007669"/>
    <property type="project" value="UniProtKB-UniRule"/>
</dbReference>
<evidence type="ECO:0000256" key="4">
    <source>
        <dbReference type="ARBA" id="ARBA00022909"/>
    </source>
</evidence>
<comment type="catalytic activity">
    <reaction evidence="1 6">
        <text>7,8-dihydroneopterin = 6-hydroxymethyl-7,8-dihydropterin + glycolaldehyde</text>
        <dbReference type="Rhea" id="RHEA:10540"/>
        <dbReference type="ChEBI" id="CHEBI:17001"/>
        <dbReference type="ChEBI" id="CHEBI:17071"/>
        <dbReference type="ChEBI" id="CHEBI:44841"/>
        <dbReference type="EC" id="4.1.2.25"/>
    </reaction>
</comment>
<dbReference type="EC" id="4.1.2.25" evidence="6"/>
<dbReference type="InterPro" id="IPR006156">
    <property type="entry name" value="Dihydroneopterin_aldolase"/>
</dbReference>
<accession>A0A9D2UIS5</accession>
<dbReference type="PANTHER" id="PTHR42844">
    <property type="entry name" value="DIHYDRONEOPTERIN ALDOLASE 1-RELATED"/>
    <property type="match status" value="1"/>
</dbReference>
<dbReference type="Pfam" id="PF02152">
    <property type="entry name" value="FolB"/>
    <property type="match status" value="1"/>
</dbReference>
<gene>
    <name evidence="8" type="primary">folB</name>
    <name evidence="8" type="ORF">IAA93_05285</name>
</gene>
<dbReference type="InterPro" id="IPR006157">
    <property type="entry name" value="FolB_dom"/>
</dbReference>
<evidence type="ECO:0000256" key="2">
    <source>
        <dbReference type="ARBA" id="ARBA00005013"/>
    </source>
</evidence>
<evidence type="ECO:0000256" key="6">
    <source>
        <dbReference type="RuleBase" id="RU362079"/>
    </source>
</evidence>
<feature type="domain" description="Dihydroneopterin aldolase/epimerase" evidence="7">
    <location>
        <begin position="3"/>
        <end position="115"/>
    </location>
</feature>
<evidence type="ECO:0000256" key="5">
    <source>
        <dbReference type="ARBA" id="ARBA00023239"/>
    </source>
</evidence>
<dbReference type="EMBL" id="DWUP01000113">
    <property type="protein sequence ID" value="HJD53118.1"/>
    <property type="molecule type" value="Genomic_DNA"/>
</dbReference>
<sequence>MTIRISRLRVYAYHGVLPQEGRVGNTYLLDIRLDLSDTAAALTDDLAATVDYGAVCSLVRREMATPSRLLESLAYRVAMSILQHFPKVARVTLSLDKDNPPVGGDIGAAGVEVVVGRH</sequence>
<keyword evidence="4 6" id="KW-0289">Folate biosynthesis</keyword>
<dbReference type="SUPFAM" id="SSF55620">
    <property type="entry name" value="Tetrahydrobiopterin biosynthesis enzymes-like"/>
    <property type="match status" value="1"/>
</dbReference>
<dbReference type="NCBIfam" id="TIGR00526">
    <property type="entry name" value="folB_dom"/>
    <property type="match status" value="1"/>
</dbReference>
<protein>
    <recommendedName>
        <fullName evidence="6">7,8-dihydroneopterin aldolase</fullName>
        <ecNumber evidence="6">4.1.2.25</ecNumber>
    </recommendedName>
</protein>
<evidence type="ECO:0000256" key="1">
    <source>
        <dbReference type="ARBA" id="ARBA00001353"/>
    </source>
</evidence>
<evidence type="ECO:0000313" key="8">
    <source>
        <dbReference type="EMBL" id="HJD53118.1"/>
    </source>
</evidence>